<organism evidence="12 13">
    <name type="scientific">Glaciecola punicea ACAM 611</name>
    <dbReference type="NCBI Taxonomy" id="1121923"/>
    <lineage>
        <taxon>Bacteria</taxon>
        <taxon>Pseudomonadati</taxon>
        <taxon>Pseudomonadota</taxon>
        <taxon>Gammaproteobacteria</taxon>
        <taxon>Alteromonadales</taxon>
        <taxon>Alteromonadaceae</taxon>
        <taxon>Glaciecola</taxon>
    </lineage>
</organism>
<feature type="transmembrane region" description="Helical" evidence="8">
    <location>
        <begin position="7"/>
        <end position="26"/>
    </location>
</feature>
<evidence type="ECO:0000256" key="4">
    <source>
        <dbReference type="ARBA" id="ARBA00022692"/>
    </source>
</evidence>
<dbReference type="InterPro" id="IPR007449">
    <property type="entry name" value="ZipA_FtsZ-bd_C"/>
</dbReference>
<dbReference type="PANTHER" id="PTHR38685:SF1">
    <property type="entry name" value="CELL DIVISION PROTEIN ZIPA"/>
    <property type="match status" value="1"/>
</dbReference>
<feature type="compositionally biased region" description="Polar residues" evidence="10">
    <location>
        <begin position="258"/>
        <end position="293"/>
    </location>
</feature>
<evidence type="ECO:0000256" key="6">
    <source>
        <dbReference type="ARBA" id="ARBA00023136"/>
    </source>
</evidence>
<feature type="region of interest" description="Disordered" evidence="10">
    <location>
        <begin position="258"/>
        <end position="303"/>
    </location>
</feature>
<comment type="caution">
    <text evidence="12">The sequence shown here is derived from an EMBL/GenBank/DDBJ whole genome shotgun (WGS) entry which is preliminary data.</text>
</comment>
<comment type="subunit">
    <text evidence="8">Interacts with FtsZ via their C-terminal domains.</text>
</comment>
<feature type="region of interest" description="Disordered" evidence="10">
    <location>
        <begin position="210"/>
        <end position="230"/>
    </location>
</feature>
<evidence type="ECO:0000259" key="11">
    <source>
        <dbReference type="SMART" id="SM00771"/>
    </source>
</evidence>
<dbReference type="InterPro" id="IPR036765">
    <property type="entry name" value="ZipA_FtsZ-bd_C_sf"/>
</dbReference>
<dbReference type="Pfam" id="PF04354">
    <property type="entry name" value="ZipA_C"/>
    <property type="match status" value="1"/>
</dbReference>
<name>H5TAA2_9ALTE</name>
<dbReference type="GO" id="GO:0000917">
    <property type="term" value="P:division septum assembly"/>
    <property type="evidence" value="ECO:0007669"/>
    <property type="project" value="TreeGrafter"/>
</dbReference>
<dbReference type="Proteomes" id="UP000053586">
    <property type="component" value="Unassembled WGS sequence"/>
</dbReference>
<evidence type="ECO:0000256" key="9">
    <source>
        <dbReference type="RuleBase" id="RU003612"/>
    </source>
</evidence>
<dbReference type="Gene3D" id="3.30.1400.10">
    <property type="entry name" value="ZipA, C-terminal FtsZ-binding domain"/>
    <property type="match status" value="1"/>
</dbReference>
<dbReference type="STRING" id="56804.BAE46_02015"/>
<comment type="subcellular location">
    <subcellularLocation>
        <location evidence="8">Cell inner membrane</location>
        <topology evidence="8">Single-pass type I membrane protein</topology>
    </subcellularLocation>
    <text evidence="8">Localizes to the Z ring in an FtsZ-dependent manner.</text>
</comment>
<keyword evidence="1 8" id="KW-1003">Cell membrane</keyword>
<gene>
    <name evidence="8 12" type="primary">zipA</name>
    <name evidence="12" type="ORF">GPUN_1098</name>
</gene>
<dbReference type="GO" id="GO:0032153">
    <property type="term" value="C:cell division site"/>
    <property type="evidence" value="ECO:0007669"/>
    <property type="project" value="UniProtKB-UniRule"/>
</dbReference>
<keyword evidence="7 8" id="KW-0131">Cell cycle</keyword>
<keyword evidence="5 8" id="KW-1133">Transmembrane helix</keyword>
<evidence type="ECO:0000313" key="12">
    <source>
        <dbReference type="EMBL" id="GAB55229.1"/>
    </source>
</evidence>
<dbReference type="InterPro" id="IPR011919">
    <property type="entry name" value="Cell_div_ZipA"/>
</dbReference>
<feature type="domain" description="ZipA C-terminal FtsZ-binding" evidence="11">
    <location>
        <begin position="355"/>
        <end position="485"/>
    </location>
</feature>
<dbReference type="SMART" id="SM00771">
    <property type="entry name" value="ZipA_C"/>
    <property type="match status" value="1"/>
</dbReference>
<dbReference type="HAMAP" id="MF_00509">
    <property type="entry name" value="ZipA"/>
    <property type="match status" value="1"/>
</dbReference>
<evidence type="ECO:0000313" key="13">
    <source>
        <dbReference type="Proteomes" id="UP000053586"/>
    </source>
</evidence>
<dbReference type="NCBIfam" id="TIGR02205">
    <property type="entry name" value="septum_zipA"/>
    <property type="match status" value="1"/>
</dbReference>
<proteinExistence type="inferred from homology"/>
<dbReference type="SUPFAM" id="SSF64383">
    <property type="entry name" value="Cell-division protein ZipA, C-terminal domain"/>
    <property type="match status" value="1"/>
</dbReference>
<keyword evidence="4 8" id="KW-0812">Transmembrane</keyword>
<reference evidence="12 13" key="2">
    <citation type="journal article" date="2017" name="Antonie Van Leeuwenhoek">
        <title>Rhizobium rhizosphaerae sp. nov., a novel species isolated from rice rhizosphere.</title>
        <authorList>
            <person name="Zhao J.J."/>
            <person name="Zhang J."/>
            <person name="Zhang R.J."/>
            <person name="Zhang C.W."/>
            <person name="Yin H.Q."/>
            <person name="Zhang X.X."/>
        </authorList>
    </citation>
    <scope>NUCLEOTIDE SEQUENCE [LARGE SCALE GENOMIC DNA]</scope>
    <source>
        <strain evidence="12 13">ACAM 611</strain>
    </source>
</reference>
<dbReference type="GO" id="GO:0043093">
    <property type="term" value="P:FtsZ-dependent cytokinesis"/>
    <property type="evidence" value="ECO:0007669"/>
    <property type="project" value="UniProtKB-UniRule"/>
</dbReference>
<keyword evidence="2 8" id="KW-0997">Cell inner membrane</keyword>
<dbReference type="PANTHER" id="PTHR38685">
    <property type="entry name" value="CELL DIVISION PROTEIN ZIPA"/>
    <property type="match status" value="1"/>
</dbReference>
<feature type="region of interest" description="Disordered" evidence="10">
    <location>
        <begin position="137"/>
        <end position="182"/>
    </location>
</feature>
<protein>
    <recommendedName>
        <fullName evidence="8 9">Cell division protein ZipA</fullName>
    </recommendedName>
</protein>
<evidence type="ECO:0000256" key="1">
    <source>
        <dbReference type="ARBA" id="ARBA00022475"/>
    </source>
</evidence>
<reference evidence="12 13" key="1">
    <citation type="journal article" date="2012" name="J. Bacteriol.">
        <title>Genome sequence of proteorhodopsin-containing sea ice bacterium Glaciecola punicea ACAM 611T.</title>
        <authorList>
            <person name="Qin Q.-L."/>
            <person name="Xie B.-B."/>
            <person name="Shu Y.-L."/>
            <person name="Rong J.-C."/>
            <person name="Zhao D.-L."/>
            <person name="Zhang X.-Y."/>
            <person name="Chen X.-L."/>
            <person name="Zhou B.-C."/>
            <person name="Zhanga Y.-Z."/>
        </authorList>
    </citation>
    <scope>NUCLEOTIDE SEQUENCE [LARGE SCALE GENOMIC DNA]</scope>
    <source>
        <strain evidence="12 13">ACAM 611</strain>
    </source>
</reference>
<accession>H5TAA2</accession>
<keyword evidence="6 8" id="KW-0472">Membrane</keyword>
<keyword evidence="13" id="KW-1185">Reference proteome</keyword>
<sequence length="496" mass="54825">MQKELQITLTIIGILVIGGVLLHGMWTTRKNSEKLKKARFEPRNWDGNCDPQSEINDDELGFDDVGVSKARVVTKSATDKSLEPSAPNKKSSESADTLAAPFLRGLSAGGSATHPKNMELGDSVDEKHESFSNYVKDERNQQSSHGVINAENAKSDYNEASNETSETAKQSQPPVYSNVVTQRKPEFSKATVNISEESFGQPPVSLLNTADAQKAMSQESEDMPTAGVSQVNKQAAEHKQARVYKSHTNEQLTNNVAPHSASTEQATPSFASQGLPTQSSPPAKVENQLSFTEQAKRFVRRNKKTVGERIRKEPVLKAKDADDQMRIDFNESQSPTASQAQSQGADAKLMTQNTETDVLVLNIRATDSNPISGASLLPMLLTLGFKFGEHDIFHRHVNTNGKGPILFSLTNMFKPGVFDIDNIENFSTHGLSLFMMLPIEGEPQQVFNMMHNATRKISDEFGCRLLDGNKVGLSKQSLQQYVERIREFERKRISQN</sequence>
<dbReference type="GO" id="GO:0005886">
    <property type="term" value="C:plasma membrane"/>
    <property type="evidence" value="ECO:0007669"/>
    <property type="project" value="UniProtKB-SubCell"/>
</dbReference>
<keyword evidence="3 8" id="KW-0132">Cell division</keyword>
<dbReference type="EMBL" id="BAET01000008">
    <property type="protein sequence ID" value="GAB55229.1"/>
    <property type="molecule type" value="Genomic_DNA"/>
</dbReference>
<comment type="function">
    <text evidence="8 9">Essential cell division protein that stabilizes the FtsZ protofilaments by cross-linking them and that serves as a cytoplasmic membrane anchor for the Z ring. Also required for the recruitment to the septal ring of downstream cell division proteins.</text>
</comment>
<dbReference type="eggNOG" id="COG3115">
    <property type="taxonomic scope" value="Bacteria"/>
</dbReference>
<evidence type="ECO:0000256" key="5">
    <source>
        <dbReference type="ARBA" id="ARBA00022989"/>
    </source>
</evidence>
<evidence type="ECO:0000256" key="10">
    <source>
        <dbReference type="SAM" id="MobiDB-lite"/>
    </source>
</evidence>
<feature type="compositionally biased region" description="Polar residues" evidence="10">
    <location>
        <begin position="158"/>
        <end position="181"/>
    </location>
</feature>
<dbReference type="RefSeq" id="WP_006004153.1">
    <property type="nucleotide sequence ID" value="NZ_BAET01000008.1"/>
</dbReference>
<feature type="region of interest" description="Disordered" evidence="10">
    <location>
        <begin position="74"/>
        <end position="95"/>
    </location>
</feature>
<comment type="similarity">
    <text evidence="8 9">Belongs to the ZipA family.</text>
</comment>
<evidence type="ECO:0000256" key="2">
    <source>
        <dbReference type="ARBA" id="ARBA00022519"/>
    </source>
</evidence>
<dbReference type="AlphaFoldDB" id="H5TAA2"/>
<evidence type="ECO:0000256" key="8">
    <source>
        <dbReference type="HAMAP-Rule" id="MF_00509"/>
    </source>
</evidence>
<evidence type="ECO:0000256" key="3">
    <source>
        <dbReference type="ARBA" id="ARBA00022618"/>
    </source>
</evidence>
<evidence type="ECO:0000256" key="7">
    <source>
        <dbReference type="ARBA" id="ARBA00023306"/>
    </source>
</evidence>